<name>A0A2A2JAI6_9BILA</name>
<keyword evidence="2" id="KW-1185">Reference proteome</keyword>
<evidence type="ECO:0000313" key="1">
    <source>
        <dbReference type="EMBL" id="PAV58800.1"/>
    </source>
</evidence>
<dbReference type="EMBL" id="LIAE01010557">
    <property type="protein sequence ID" value="PAV58800.1"/>
    <property type="molecule type" value="Genomic_DNA"/>
</dbReference>
<comment type="caution">
    <text evidence="1">The sequence shown here is derived from an EMBL/GenBank/DDBJ whole genome shotgun (WGS) entry which is preliminary data.</text>
</comment>
<dbReference type="AlphaFoldDB" id="A0A2A2JAI6"/>
<organism evidence="1 2">
    <name type="scientific">Diploscapter pachys</name>
    <dbReference type="NCBI Taxonomy" id="2018661"/>
    <lineage>
        <taxon>Eukaryota</taxon>
        <taxon>Metazoa</taxon>
        <taxon>Ecdysozoa</taxon>
        <taxon>Nematoda</taxon>
        <taxon>Chromadorea</taxon>
        <taxon>Rhabditida</taxon>
        <taxon>Rhabditina</taxon>
        <taxon>Rhabditomorpha</taxon>
        <taxon>Rhabditoidea</taxon>
        <taxon>Rhabditidae</taxon>
        <taxon>Diploscapter</taxon>
    </lineage>
</organism>
<evidence type="ECO:0000313" key="2">
    <source>
        <dbReference type="Proteomes" id="UP000218231"/>
    </source>
</evidence>
<proteinExistence type="predicted"/>
<reference evidence="1 2" key="1">
    <citation type="journal article" date="2017" name="Curr. Biol.">
        <title>Genome architecture and evolution of a unichromosomal asexual nematode.</title>
        <authorList>
            <person name="Fradin H."/>
            <person name="Zegar C."/>
            <person name="Gutwein M."/>
            <person name="Lucas J."/>
            <person name="Kovtun M."/>
            <person name="Corcoran D."/>
            <person name="Baugh L.R."/>
            <person name="Kiontke K."/>
            <person name="Gunsalus K."/>
            <person name="Fitch D.H."/>
            <person name="Piano F."/>
        </authorList>
    </citation>
    <scope>NUCLEOTIDE SEQUENCE [LARGE SCALE GENOMIC DNA]</scope>
    <source>
        <strain evidence="1">PF1309</strain>
    </source>
</reference>
<sequence length="93" mass="10448">MYGMFYDSFKILHFNLHPTFPLLPLILCLFSLSSAFPFAFLPKPVTSPLLFFSSAALTLPSTLAVDLNRDARECIIERTQASFQITASENETN</sequence>
<protein>
    <submittedName>
        <fullName evidence="1">Uncharacterized protein</fullName>
    </submittedName>
</protein>
<gene>
    <name evidence="1" type="ORF">WR25_11886</name>
</gene>
<dbReference type="Proteomes" id="UP000218231">
    <property type="component" value="Unassembled WGS sequence"/>
</dbReference>
<accession>A0A2A2JAI6</accession>